<dbReference type="Proteomes" id="UP000499080">
    <property type="component" value="Unassembled WGS sequence"/>
</dbReference>
<keyword evidence="4" id="KW-0540">Nuclease</keyword>
<keyword evidence="7" id="KW-0539">Nucleus</keyword>
<protein>
    <recommendedName>
        <fullName evidence="8">DDE Tnp4 domain-containing protein</fullName>
    </recommendedName>
</protein>
<evidence type="ECO:0000256" key="6">
    <source>
        <dbReference type="ARBA" id="ARBA00022801"/>
    </source>
</evidence>
<keyword evidence="10" id="KW-1185">Reference proteome</keyword>
<evidence type="ECO:0000256" key="1">
    <source>
        <dbReference type="ARBA" id="ARBA00001968"/>
    </source>
</evidence>
<evidence type="ECO:0000313" key="10">
    <source>
        <dbReference type="Proteomes" id="UP000499080"/>
    </source>
</evidence>
<comment type="caution">
    <text evidence="9">The sequence shown here is derived from an EMBL/GenBank/DDBJ whole genome shotgun (WGS) entry which is preliminary data.</text>
</comment>
<dbReference type="GO" id="GO:0004518">
    <property type="term" value="F:nuclease activity"/>
    <property type="evidence" value="ECO:0007669"/>
    <property type="project" value="UniProtKB-KW"/>
</dbReference>
<dbReference type="PANTHER" id="PTHR22930:SF269">
    <property type="entry name" value="NUCLEASE HARBI1-LIKE PROTEIN"/>
    <property type="match status" value="1"/>
</dbReference>
<dbReference type="OrthoDB" id="6417243at2759"/>
<organism evidence="9 10">
    <name type="scientific">Araneus ventricosus</name>
    <name type="common">Orbweaver spider</name>
    <name type="synonym">Epeira ventricosa</name>
    <dbReference type="NCBI Taxonomy" id="182803"/>
    <lineage>
        <taxon>Eukaryota</taxon>
        <taxon>Metazoa</taxon>
        <taxon>Ecdysozoa</taxon>
        <taxon>Arthropoda</taxon>
        <taxon>Chelicerata</taxon>
        <taxon>Arachnida</taxon>
        <taxon>Araneae</taxon>
        <taxon>Araneomorphae</taxon>
        <taxon>Entelegynae</taxon>
        <taxon>Araneoidea</taxon>
        <taxon>Araneidae</taxon>
        <taxon>Araneus</taxon>
    </lineage>
</organism>
<evidence type="ECO:0000256" key="2">
    <source>
        <dbReference type="ARBA" id="ARBA00004123"/>
    </source>
</evidence>
<dbReference type="EMBL" id="BGPR01007407">
    <property type="protein sequence ID" value="GBN26609.1"/>
    <property type="molecule type" value="Genomic_DNA"/>
</dbReference>
<comment type="subcellular location">
    <subcellularLocation>
        <location evidence="2">Nucleus</location>
    </subcellularLocation>
</comment>
<keyword evidence="5" id="KW-0479">Metal-binding</keyword>
<proteinExistence type="inferred from homology"/>
<comment type="cofactor">
    <cofactor evidence="1">
        <name>a divalent metal cation</name>
        <dbReference type="ChEBI" id="CHEBI:60240"/>
    </cofactor>
</comment>
<dbReference type="InterPro" id="IPR027806">
    <property type="entry name" value="HARBI1_dom"/>
</dbReference>
<dbReference type="InterPro" id="IPR045249">
    <property type="entry name" value="HARBI1-like"/>
</dbReference>
<feature type="domain" description="DDE Tnp4" evidence="8">
    <location>
        <begin position="64"/>
        <end position="228"/>
    </location>
</feature>
<evidence type="ECO:0000256" key="4">
    <source>
        <dbReference type="ARBA" id="ARBA00022722"/>
    </source>
</evidence>
<comment type="similarity">
    <text evidence="3">Belongs to the HARBI1 family.</text>
</comment>
<name>A0A4Y2MJ66_ARAVE</name>
<dbReference type="PANTHER" id="PTHR22930">
    <property type="match status" value="1"/>
</dbReference>
<dbReference type="GO" id="GO:0016787">
    <property type="term" value="F:hydrolase activity"/>
    <property type="evidence" value="ECO:0007669"/>
    <property type="project" value="UniProtKB-KW"/>
</dbReference>
<keyword evidence="6" id="KW-0378">Hydrolase</keyword>
<accession>A0A4Y2MJ66</accession>
<evidence type="ECO:0000256" key="3">
    <source>
        <dbReference type="ARBA" id="ARBA00006958"/>
    </source>
</evidence>
<evidence type="ECO:0000256" key="5">
    <source>
        <dbReference type="ARBA" id="ARBA00022723"/>
    </source>
</evidence>
<sequence length="286" mass="33239">MTDLQFQFRISQPSISVIIRQVCKAIWENVKPICFPELSERFWLETATEFYEKTNFPHCLGAIGGKHIRVIKPEASGSLYYNYKNYFSILLLEVCDASYKFLFVDIVAYGKSSDSTVFKESVFFKELQNNMLKDPPPQGSFTGMAEPMPFVFVADEGFGLSTHVLRPYSGKCITVKKRVFNYRLSRARRNTECSFGILANKWRILHRHLNVDLTLCEDIIKVCCVLHNFFRDRDGFQIEDTLTIEGLYDLEYGNEVRSQKAIKLRDKFSDYFVSEEGALPWQMDRI</sequence>
<evidence type="ECO:0000259" key="8">
    <source>
        <dbReference type="Pfam" id="PF13359"/>
    </source>
</evidence>
<gene>
    <name evidence="9" type="ORF">AVEN_90941_1</name>
</gene>
<dbReference type="GO" id="GO:0046872">
    <property type="term" value="F:metal ion binding"/>
    <property type="evidence" value="ECO:0007669"/>
    <property type="project" value="UniProtKB-KW"/>
</dbReference>
<evidence type="ECO:0000256" key="7">
    <source>
        <dbReference type="ARBA" id="ARBA00023242"/>
    </source>
</evidence>
<dbReference type="GO" id="GO:0005634">
    <property type="term" value="C:nucleus"/>
    <property type="evidence" value="ECO:0007669"/>
    <property type="project" value="UniProtKB-SubCell"/>
</dbReference>
<evidence type="ECO:0000313" key="9">
    <source>
        <dbReference type="EMBL" id="GBN26609.1"/>
    </source>
</evidence>
<dbReference type="AlphaFoldDB" id="A0A4Y2MJ66"/>
<reference evidence="9 10" key="1">
    <citation type="journal article" date="2019" name="Sci. Rep.">
        <title>Orb-weaving spider Araneus ventricosus genome elucidates the spidroin gene catalogue.</title>
        <authorList>
            <person name="Kono N."/>
            <person name="Nakamura H."/>
            <person name="Ohtoshi R."/>
            <person name="Moran D.A.P."/>
            <person name="Shinohara A."/>
            <person name="Yoshida Y."/>
            <person name="Fujiwara M."/>
            <person name="Mori M."/>
            <person name="Tomita M."/>
            <person name="Arakawa K."/>
        </authorList>
    </citation>
    <scope>NUCLEOTIDE SEQUENCE [LARGE SCALE GENOMIC DNA]</scope>
</reference>
<dbReference type="Pfam" id="PF13359">
    <property type="entry name" value="DDE_Tnp_4"/>
    <property type="match status" value="1"/>
</dbReference>